<dbReference type="EMBL" id="BPLQ01010336">
    <property type="protein sequence ID" value="GIY50034.1"/>
    <property type="molecule type" value="Genomic_DNA"/>
</dbReference>
<proteinExistence type="predicted"/>
<sequence>MASEELFHPLPSTKKQLINFRTHHQHRGGNSRLGFAYGSRTVLSKIHRANPKHQCLDNVNRHLRNVLASTDSSTQKGGHLRARNIILTSLSLTEGTNTFIMPIRRIDRKLLVKQHLSNFLSS</sequence>
<dbReference type="Proteomes" id="UP001054837">
    <property type="component" value="Unassembled WGS sequence"/>
</dbReference>
<dbReference type="AlphaFoldDB" id="A0AAV4TXV9"/>
<comment type="caution">
    <text evidence="1">The sequence shown here is derived from an EMBL/GenBank/DDBJ whole genome shotgun (WGS) entry which is preliminary data.</text>
</comment>
<gene>
    <name evidence="1" type="ORF">CDAR_597431</name>
</gene>
<reference evidence="1 2" key="1">
    <citation type="submission" date="2021-06" db="EMBL/GenBank/DDBJ databases">
        <title>Caerostris darwini draft genome.</title>
        <authorList>
            <person name="Kono N."/>
            <person name="Arakawa K."/>
        </authorList>
    </citation>
    <scope>NUCLEOTIDE SEQUENCE [LARGE SCALE GENOMIC DNA]</scope>
</reference>
<accession>A0AAV4TXV9</accession>
<keyword evidence="2" id="KW-1185">Reference proteome</keyword>
<evidence type="ECO:0000313" key="2">
    <source>
        <dbReference type="Proteomes" id="UP001054837"/>
    </source>
</evidence>
<name>A0AAV4TXV9_9ARAC</name>
<protein>
    <submittedName>
        <fullName evidence="1">Uncharacterized protein</fullName>
    </submittedName>
</protein>
<evidence type="ECO:0000313" key="1">
    <source>
        <dbReference type="EMBL" id="GIY50034.1"/>
    </source>
</evidence>
<organism evidence="1 2">
    <name type="scientific">Caerostris darwini</name>
    <dbReference type="NCBI Taxonomy" id="1538125"/>
    <lineage>
        <taxon>Eukaryota</taxon>
        <taxon>Metazoa</taxon>
        <taxon>Ecdysozoa</taxon>
        <taxon>Arthropoda</taxon>
        <taxon>Chelicerata</taxon>
        <taxon>Arachnida</taxon>
        <taxon>Araneae</taxon>
        <taxon>Araneomorphae</taxon>
        <taxon>Entelegynae</taxon>
        <taxon>Araneoidea</taxon>
        <taxon>Araneidae</taxon>
        <taxon>Caerostris</taxon>
    </lineage>
</organism>